<keyword evidence="2" id="KW-0808">Transferase</keyword>
<dbReference type="EMBL" id="JAAIUW010000004">
    <property type="protein sequence ID" value="KAF7835515.1"/>
    <property type="molecule type" value="Genomic_DNA"/>
</dbReference>
<feature type="transmembrane region" description="Helical" evidence="1">
    <location>
        <begin position="22"/>
        <end position="45"/>
    </location>
</feature>
<comment type="caution">
    <text evidence="2">The sequence shown here is derived from an EMBL/GenBank/DDBJ whole genome shotgun (WGS) entry which is preliminary data.</text>
</comment>
<protein>
    <submittedName>
        <fullName evidence="2">Galacturonosyltransferase 8</fullName>
    </submittedName>
</protein>
<evidence type="ECO:0000313" key="2">
    <source>
        <dbReference type="EMBL" id="KAF7835515.1"/>
    </source>
</evidence>
<proteinExistence type="predicted"/>
<keyword evidence="1" id="KW-0812">Transmembrane</keyword>
<gene>
    <name evidence="2" type="ORF">G2W53_010374</name>
</gene>
<name>A0A835CBH8_9FABA</name>
<dbReference type="AlphaFoldDB" id="A0A835CBH8"/>
<evidence type="ECO:0000313" key="3">
    <source>
        <dbReference type="Proteomes" id="UP000634136"/>
    </source>
</evidence>
<sequence>MVNSRTARTVGGGGGGIRSFTFSFRVLASAISLALCIFFTLSFLFTSRSYSVDQPHLILFYGFKWGAWGLYGSNGGLMCCIF</sequence>
<evidence type="ECO:0000256" key="1">
    <source>
        <dbReference type="SAM" id="Phobius"/>
    </source>
</evidence>
<dbReference type="GO" id="GO:0016740">
    <property type="term" value="F:transferase activity"/>
    <property type="evidence" value="ECO:0007669"/>
    <property type="project" value="UniProtKB-KW"/>
</dbReference>
<accession>A0A835CBH8</accession>
<keyword evidence="1" id="KW-0472">Membrane</keyword>
<organism evidence="2 3">
    <name type="scientific">Senna tora</name>
    <dbReference type="NCBI Taxonomy" id="362788"/>
    <lineage>
        <taxon>Eukaryota</taxon>
        <taxon>Viridiplantae</taxon>
        <taxon>Streptophyta</taxon>
        <taxon>Embryophyta</taxon>
        <taxon>Tracheophyta</taxon>
        <taxon>Spermatophyta</taxon>
        <taxon>Magnoliopsida</taxon>
        <taxon>eudicotyledons</taxon>
        <taxon>Gunneridae</taxon>
        <taxon>Pentapetalae</taxon>
        <taxon>rosids</taxon>
        <taxon>fabids</taxon>
        <taxon>Fabales</taxon>
        <taxon>Fabaceae</taxon>
        <taxon>Caesalpinioideae</taxon>
        <taxon>Cassia clade</taxon>
        <taxon>Senna</taxon>
    </lineage>
</organism>
<keyword evidence="3" id="KW-1185">Reference proteome</keyword>
<dbReference type="Proteomes" id="UP000634136">
    <property type="component" value="Unassembled WGS sequence"/>
</dbReference>
<reference evidence="2" key="1">
    <citation type="submission" date="2020-09" db="EMBL/GenBank/DDBJ databases">
        <title>Genome-Enabled Discovery of Anthraquinone Biosynthesis in Senna tora.</title>
        <authorList>
            <person name="Kang S.-H."/>
            <person name="Pandey R.P."/>
            <person name="Lee C.-M."/>
            <person name="Sim J.-S."/>
            <person name="Jeong J.-T."/>
            <person name="Choi B.-S."/>
            <person name="Jung M."/>
            <person name="Ginzburg D."/>
            <person name="Zhao K."/>
            <person name="Won S.Y."/>
            <person name="Oh T.-J."/>
            <person name="Yu Y."/>
            <person name="Kim N.-H."/>
            <person name="Lee O.R."/>
            <person name="Lee T.-H."/>
            <person name="Bashyal P."/>
            <person name="Kim T.-S."/>
            <person name="Lee W.-H."/>
            <person name="Kawkins C."/>
            <person name="Kim C.-K."/>
            <person name="Kim J.S."/>
            <person name="Ahn B.O."/>
            <person name="Rhee S.Y."/>
            <person name="Sohng J.K."/>
        </authorList>
    </citation>
    <scope>NUCLEOTIDE SEQUENCE</scope>
    <source>
        <tissue evidence="2">Leaf</tissue>
    </source>
</reference>
<keyword evidence="1" id="KW-1133">Transmembrane helix</keyword>